<keyword evidence="1" id="KW-0808">Transferase</keyword>
<comment type="caution">
    <text evidence="6">The sequence shown here is derived from an EMBL/GenBank/DDBJ whole genome shotgun (WGS) entry which is preliminary data.</text>
</comment>
<dbReference type="Pfam" id="PF18085">
    <property type="entry name" value="Mak_N_cap"/>
    <property type="match status" value="1"/>
</dbReference>
<keyword evidence="2" id="KW-0547">Nucleotide-binding</keyword>
<evidence type="ECO:0000313" key="7">
    <source>
        <dbReference type="Proteomes" id="UP000283832"/>
    </source>
</evidence>
<keyword evidence="4" id="KW-0067">ATP-binding</keyword>
<evidence type="ECO:0000259" key="5">
    <source>
        <dbReference type="Pfam" id="PF18085"/>
    </source>
</evidence>
<dbReference type="EMBL" id="QXEC01000001">
    <property type="protein sequence ID" value="RIV41657.1"/>
    <property type="molecule type" value="Genomic_DNA"/>
</dbReference>
<reference evidence="6 7" key="1">
    <citation type="submission" date="2018-08" db="EMBL/GenBank/DDBJ databases">
        <title>Jishengella sp. nov., isolated from a root of Azadirachta indica A. Juss. var. siamensis Valenton.</title>
        <authorList>
            <person name="Kuncharoen N."/>
            <person name="Tanasupawat S."/>
            <person name="Kudo T."/>
            <person name="Ohkuma M."/>
        </authorList>
    </citation>
    <scope>NUCLEOTIDE SEQUENCE [LARGE SCALE GENOMIC DNA]</scope>
    <source>
        <strain evidence="6 7">AZ1-13</strain>
    </source>
</reference>
<organism evidence="6 7">
    <name type="scientific">Micromonospora radicis</name>
    <dbReference type="NCBI Taxonomy" id="1894971"/>
    <lineage>
        <taxon>Bacteria</taxon>
        <taxon>Bacillati</taxon>
        <taxon>Actinomycetota</taxon>
        <taxon>Actinomycetes</taxon>
        <taxon>Micromonosporales</taxon>
        <taxon>Micromonosporaceae</taxon>
        <taxon>Micromonospora</taxon>
    </lineage>
</organism>
<gene>
    <name evidence="6" type="ORF">D2L64_02350</name>
</gene>
<evidence type="ECO:0000256" key="2">
    <source>
        <dbReference type="ARBA" id="ARBA00022741"/>
    </source>
</evidence>
<dbReference type="NCBIfam" id="NF047744">
    <property type="entry name" value="CG0192_rel"/>
    <property type="match status" value="1"/>
</dbReference>
<evidence type="ECO:0000256" key="4">
    <source>
        <dbReference type="ARBA" id="ARBA00022840"/>
    </source>
</evidence>
<protein>
    <recommendedName>
        <fullName evidence="5">Maltokinase N-terminal cap domain-containing protein</fullName>
    </recommendedName>
</protein>
<evidence type="ECO:0000313" key="6">
    <source>
        <dbReference type="EMBL" id="RIV41657.1"/>
    </source>
</evidence>
<dbReference type="OrthoDB" id="3787729at2"/>
<name>A0A418N229_9ACTN</name>
<proteinExistence type="predicted"/>
<dbReference type="AlphaFoldDB" id="A0A418N229"/>
<sequence>MALLHRAEIRPTKLELLASWLPSRDWYRGDPTAEVVRVAAYRFDDPAGEVGIETLLVRAGAGPVHQVPLTYRGAPLDGADAWLVGTMAHSALGTRWVYDGCGDPVYAAALADAILAGSGQAEEYFEVDGRREVRAPSMEIGSSPAPRDVPTVGSVREVVDGDRTVIVTDAVRLTVLRRPDPAEPAIPAAPAGPSLIGTWDGASAPLAYATLL</sequence>
<dbReference type="Proteomes" id="UP000283832">
    <property type="component" value="Unassembled WGS sequence"/>
</dbReference>
<accession>A0A418N229</accession>
<keyword evidence="3" id="KW-0418">Kinase</keyword>
<evidence type="ECO:0000256" key="1">
    <source>
        <dbReference type="ARBA" id="ARBA00022679"/>
    </source>
</evidence>
<evidence type="ECO:0000256" key="3">
    <source>
        <dbReference type="ARBA" id="ARBA00022777"/>
    </source>
</evidence>
<dbReference type="InterPro" id="IPR040999">
    <property type="entry name" value="Mak_N_cap"/>
</dbReference>
<keyword evidence="7" id="KW-1185">Reference proteome</keyword>
<feature type="domain" description="Maltokinase N-terminal cap" evidence="5">
    <location>
        <begin position="20"/>
        <end position="103"/>
    </location>
</feature>
<dbReference type="RefSeq" id="WP_119572856.1">
    <property type="nucleotide sequence ID" value="NZ_QXEC01000001.1"/>
</dbReference>
<dbReference type="GO" id="GO:0016301">
    <property type="term" value="F:kinase activity"/>
    <property type="evidence" value="ECO:0007669"/>
    <property type="project" value="UniProtKB-KW"/>
</dbReference>
<dbReference type="GO" id="GO:0005524">
    <property type="term" value="F:ATP binding"/>
    <property type="evidence" value="ECO:0007669"/>
    <property type="project" value="UniProtKB-KW"/>
</dbReference>